<dbReference type="OrthoDB" id="129271at2"/>
<evidence type="ECO:0000256" key="2">
    <source>
        <dbReference type="SAM" id="SignalP"/>
    </source>
</evidence>
<sequence>MILRLLALAGCVFLCAKAGAAMAADPFATLMSLSGHWQATGDSGQAMRLGYAPTARGSVLVETWQEGTPGETMSVFHRDRDRIMATHYCGQGNQPRLVLKAGSDDDLVFEYLDATNLADADASHLVRLRFVIHDDGSLDRIETYRHAGSEQSSRLHLQRVDDQGPASGHGP</sequence>
<keyword evidence="2" id="KW-0732">Signal</keyword>
<accession>A0A1I4VYC4</accession>
<evidence type="ECO:0000313" key="4">
    <source>
        <dbReference type="Proteomes" id="UP000198575"/>
    </source>
</evidence>
<protein>
    <recommendedName>
        <fullName evidence="5">THAP4-like heme-binding beta-barrel domain-containing protein</fullName>
    </recommendedName>
</protein>
<feature type="chain" id="PRO_5011705082" description="THAP4-like heme-binding beta-barrel domain-containing protein" evidence="2">
    <location>
        <begin position="24"/>
        <end position="171"/>
    </location>
</feature>
<gene>
    <name evidence="3" type="ORF">SAMN05216289_103157</name>
</gene>
<evidence type="ECO:0008006" key="5">
    <source>
        <dbReference type="Google" id="ProtNLM"/>
    </source>
</evidence>
<keyword evidence="4" id="KW-1185">Reference proteome</keyword>
<dbReference type="RefSeq" id="WP_092404920.1">
    <property type="nucleotide sequence ID" value="NZ_FOVF01000003.1"/>
</dbReference>
<name>A0A1I4VYC4_9GAMM</name>
<reference evidence="3 4" key="1">
    <citation type="submission" date="2016-10" db="EMBL/GenBank/DDBJ databases">
        <authorList>
            <person name="de Groot N.N."/>
        </authorList>
    </citation>
    <scope>NUCLEOTIDE SEQUENCE [LARGE SCALE GENOMIC DNA]</scope>
    <source>
        <strain evidence="3 4">CGMCC 1.7659</strain>
    </source>
</reference>
<dbReference type="AlphaFoldDB" id="A0A1I4VYC4"/>
<organism evidence="3 4">
    <name type="scientific">Dokdonella immobilis</name>
    <dbReference type="NCBI Taxonomy" id="578942"/>
    <lineage>
        <taxon>Bacteria</taxon>
        <taxon>Pseudomonadati</taxon>
        <taxon>Pseudomonadota</taxon>
        <taxon>Gammaproteobacteria</taxon>
        <taxon>Lysobacterales</taxon>
        <taxon>Rhodanobacteraceae</taxon>
        <taxon>Dokdonella</taxon>
    </lineage>
</organism>
<dbReference type="EMBL" id="FOVF01000003">
    <property type="protein sequence ID" value="SFN06016.1"/>
    <property type="molecule type" value="Genomic_DNA"/>
</dbReference>
<dbReference type="Proteomes" id="UP000198575">
    <property type="component" value="Unassembled WGS sequence"/>
</dbReference>
<feature type="signal peptide" evidence="2">
    <location>
        <begin position="1"/>
        <end position="23"/>
    </location>
</feature>
<evidence type="ECO:0000313" key="3">
    <source>
        <dbReference type="EMBL" id="SFN06016.1"/>
    </source>
</evidence>
<feature type="region of interest" description="Disordered" evidence="1">
    <location>
        <begin position="149"/>
        <end position="171"/>
    </location>
</feature>
<proteinExistence type="predicted"/>
<evidence type="ECO:0000256" key="1">
    <source>
        <dbReference type="SAM" id="MobiDB-lite"/>
    </source>
</evidence>
<dbReference type="STRING" id="578942.SAMN05216289_103157"/>